<sequence length="227" mass="26180">MAHMTQLPPELVNLILILLATSNDGARDLARASATCKMLRDHAEKSPVLRVVNFQKLTFTTYDYLWHHHTKDLLFRCARVGHQAAQSILGKALLLNDPWFWSMIFGDNQRAYHRIIPSCEALHHHNLVRTFILNAASRDIAVMSQQLVNYVITYAGYYAPRENGLIFAISDLCNFELARLTTRRIGSNQVHYRSFKSSLIWLEPPYESLYRDTVVMLFDKLFPSARD</sequence>
<proteinExistence type="predicted"/>
<gene>
    <name evidence="1" type="ORF">L2E82_21132</name>
</gene>
<comment type="caution">
    <text evidence="1">The sequence shown here is derived from an EMBL/GenBank/DDBJ whole genome shotgun (WGS) entry which is preliminary data.</text>
</comment>
<organism evidence="1 2">
    <name type="scientific">Cichorium intybus</name>
    <name type="common">Chicory</name>
    <dbReference type="NCBI Taxonomy" id="13427"/>
    <lineage>
        <taxon>Eukaryota</taxon>
        <taxon>Viridiplantae</taxon>
        <taxon>Streptophyta</taxon>
        <taxon>Embryophyta</taxon>
        <taxon>Tracheophyta</taxon>
        <taxon>Spermatophyta</taxon>
        <taxon>Magnoliopsida</taxon>
        <taxon>eudicotyledons</taxon>
        <taxon>Gunneridae</taxon>
        <taxon>Pentapetalae</taxon>
        <taxon>asterids</taxon>
        <taxon>campanulids</taxon>
        <taxon>Asterales</taxon>
        <taxon>Asteraceae</taxon>
        <taxon>Cichorioideae</taxon>
        <taxon>Cichorieae</taxon>
        <taxon>Cichoriinae</taxon>
        <taxon>Cichorium</taxon>
    </lineage>
</organism>
<evidence type="ECO:0000313" key="1">
    <source>
        <dbReference type="EMBL" id="KAI3750493.1"/>
    </source>
</evidence>
<reference evidence="2" key="1">
    <citation type="journal article" date="2022" name="Mol. Ecol. Resour.">
        <title>The genomes of chicory, endive, great burdock and yacon provide insights into Asteraceae palaeo-polyploidization history and plant inulin production.</title>
        <authorList>
            <person name="Fan W."/>
            <person name="Wang S."/>
            <person name="Wang H."/>
            <person name="Wang A."/>
            <person name="Jiang F."/>
            <person name="Liu H."/>
            <person name="Zhao H."/>
            <person name="Xu D."/>
            <person name="Zhang Y."/>
        </authorList>
    </citation>
    <scope>NUCLEOTIDE SEQUENCE [LARGE SCALE GENOMIC DNA]</scope>
    <source>
        <strain evidence="2">cv. Punajuju</strain>
    </source>
</reference>
<accession>A0ACB9DVJ1</accession>
<keyword evidence="2" id="KW-1185">Reference proteome</keyword>
<name>A0ACB9DVJ1_CICIN</name>
<protein>
    <submittedName>
        <fullName evidence="1">Uncharacterized protein</fullName>
    </submittedName>
</protein>
<dbReference type="Proteomes" id="UP001055811">
    <property type="component" value="Linkage Group LG04"/>
</dbReference>
<reference evidence="1 2" key="2">
    <citation type="journal article" date="2022" name="Mol. Ecol. Resour.">
        <title>The genomes of chicory, endive, great burdock and yacon provide insights into Asteraceae paleo-polyploidization history and plant inulin production.</title>
        <authorList>
            <person name="Fan W."/>
            <person name="Wang S."/>
            <person name="Wang H."/>
            <person name="Wang A."/>
            <person name="Jiang F."/>
            <person name="Liu H."/>
            <person name="Zhao H."/>
            <person name="Xu D."/>
            <person name="Zhang Y."/>
        </authorList>
    </citation>
    <scope>NUCLEOTIDE SEQUENCE [LARGE SCALE GENOMIC DNA]</scope>
    <source>
        <strain evidence="2">cv. Punajuju</strain>
        <tissue evidence="1">Leaves</tissue>
    </source>
</reference>
<dbReference type="EMBL" id="CM042012">
    <property type="protein sequence ID" value="KAI3750493.1"/>
    <property type="molecule type" value="Genomic_DNA"/>
</dbReference>
<evidence type="ECO:0000313" key="2">
    <source>
        <dbReference type="Proteomes" id="UP001055811"/>
    </source>
</evidence>